<evidence type="ECO:0000256" key="2">
    <source>
        <dbReference type="SAM" id="SignalP"/>
    </source>
</evidence>
<dbReference type="Proteomes" id="UP000014760">
    <property type="component" value="Unassembled WGS sequence"/>
</dbReference>
<feature type="compositionally biased region" description="Basic and acidic residues" evidence="1">
    <location>
        <begin position="37"/>
        <end position="47"/>
    </location>
</feature>
<keyword evidence="5" id="KW-1185">Reference proteome</keyword>
<reference evidence="4" key="3">
    <citation type="submission" date="2015-06" db="UniProtKB">
        <authorList>
            <consortium name="EnsemblMetazoa"/>
        </authorList>
    </citation>
    <scope>IDENTIFICATION</scope>
</reference>
<reference evidence="3 5" key="2">
    <citation type="journal article" date="2013" name="Nature">
        <title>Insights into bilaterian evolution from three spiralian genomes.</title>
        <authorList>
            <person name="Simakov O."/>
            <person name="Marletaz F."/>
            <person name="Cho S.J."/>
            <person name="Edsinger-Gonzales E."/>
            <person name="Havlak P."/>
            <person name="Hellsten U."/>
            <person name="Kuo D.H."/>
            <person name="Larsson T."/>
            <person name="Lv J."/>
            <person name="Arendt D."/>
            <person name="Savage R."/>
            <person name="Osoegawa K."/>
            <person name="de Jong P."/>
            <person name="Grimwood J."/>
            <person name="Chapman J.A."/>
            <person name="Shapiro H."/>
            <person name="Aerts A."/>
            <person name="Otillar R.P."/>
            <person name="Terry A.Y."/>
            <person name="Boore J.L."/>
            <person name="Grigoriev I.V."/>
            <person name="Lindberg D.R."/>
            <person name="Seaver E.C."/>
            <person name="Weisblat D.A."/>
            <person name="Putnam N.H."/>
            <person name="Rokhsar D.S."/>
        </authorList>
    </citation>
    <scope>NUCLEOTIDE SEQUENCE</scope>
    <source>
        <strain evidence="3 5">I ESC-2004</strain>
    </source>
</reference>
<sequence>MNKSMLLLLVVIGVCAALPQSGEREESGRGGNRRGGGRGERGGDGRSRRGGPRLLCNIEGDSEIPQDRRPTGECPGDSTCSIGPIDVDHDGRQASISFCDARDAQGNLLIFRGACRIELDDGSVIERGRCGADADCCSRGPLTGFTYDGQSAEAFFPNRMPPHRRPHFGNDREQLEDVARRIDSY</sequence>
<gene>
    <name evidence="3" type="ORF">CAPTEDRAFT_194522</name>
</gene>
<organism evidence="3">
    <name type="scientific">Capitella teleta</name>
    <name type="common">Polychaete worm</name>
    <dbReference type="NCBI Taxonomy" id="283909"/>
    <lineage>
        <taxon>Eukaryota</taxon>
        <taxon>Metazoa</taxon>
        <taxon>Spiralia</taxon>
        <taxon>Lophotrochozoa</taxon>
        <taxon>Annelida</taxon>
        <taxon>Polychaeta</taxon>
        <taxon>Sedentaria</taxon>
        <taxon>Scolecida</taxon>
        <taxon>Capitellidae</taxon>
        <taxon>Capitella</taxon>
    </lineage>
</organism>
<feature type="chain" id="PRO_5008786637" description="PPAF-2-like Clip domain-containing protein" evidence="2">
    <location>
        <begin position="18"/>
        <end position="185"/>
    </location>
</feature>
<accession>R7T4J7</accession>
<evidence type="ECO:0008006" key="6">
    <source>
        <dbReference type="Google" id="ProtNLM"/>
    </source>
</evidence>
<feature type="region of interest" description="Disordered" evidence="1">
    <location>
        <begin position="21"/>
        <end position="77"/>
    </location>
</feature>
<evidence type="ECO:0000256" key="1">
    <source>
        <dbReference type="SAM" id="MobiDB-lite"/>
    </source>
</evidence>
<dbReference type="AlphaFoldDB" id="R7T4J7"/>
<evidence type="ECO:0000313" key="3">
    <source>
        <dbReference type="EMBL" id="ELT87853.1"/>
    </source>
</evidence>
<evidence type="ECO:0000313" key="5">
    <source>
        <dbReference type="Proteomes" id="UP000014760"/>
    </source>
</evidence>
<protein>
    <recommendedName>
        <fullName evidence="6">PPAF-2-like Clip domain-containing protein</fullName>
    </recommendedName>
</protein>
<dbReference type="EnsemblMetazoa" id="CapteT194522">
    <property type="protein sequence ID" value="CapteP194522"/>
    <property type="gene ID" value="CapteG194522"/>
</dbReference>
<name>R7T4J7_CAPTE</name>
<feature type="signal peptide" evidence="2">
    <location>
        <begin position="1"/>
        <end position="17"/>
    </location>
</feature>
<dbReference type="EMBL" id="KB312102">
    <property type="protein sequence ID" value="ELT87853.1"/>
    <property type="molecule type" value="Genomic_DNA"/>
</dbReference>
<dbReference type="EMBL" id="AMQN01015638">
    <property type="status" value="NOT_ANNOTATED_CDS"/>
    <property type="molecule type" value="Genomic_DNA"/>
</dbReference>
<keyword evidence="2" id="KW-0732">Signal</keyword>
<evidence type="ECO:0000313" key="4">
    <source>
        <dbReference type="EnsemblMetazoa" id="CapteP194522"/>
    </source>
</evidence>
<dbReference type="HOGENOM" id="CLU_098779_0_0_1"/>
<reference evidence="5" key="1">
    <citation type="submission" date="2012-12" db="EMBL/GenBank/DDBJ databases">
        <authorList>
            <person name="Hellsten U."/>
            <person name="Grimwood J."/>
            <person name="Chapman J.A."/>
            <person name="Shapiro H."/>
            <person name="Aerts A."/>
            <person name="Otillar R.P."/>
            <person name="Terry A.Y."/>
            <person name="Boore J.L."/>
            <person name="Simakov O."/>
            <person name="Marletaz F."/>
            <person name="Cho S.-J."/>
            <person name="Edsinger-Gonzales E."/>
            <person name="Havlak P."/>
            <person name="Kuo D.-H."/>
            <person name="Larsson T."/>
            <person name="Lv J."/>
            <person name="Arendt D."/>
            <person name="Savage R."/>
            <person name="Osoegawa K."/>
            <person name="de Jong P."/>
            <person name="Lindberg D.R."/>
            <person name="Seaver E.C."/>
            <person name="Weisblat D.A."/>
            <person name="Putnam N.H."/>
            <person name="Grigoriev I.V."/>
            <person name="Rokhsar D.S."/>
        </authorList>
    </citation>
    <scope>NUCLEOTIDE SEQUENCE</scope>
    <source>
        <strain evidence="5">I ESC-2004</strain>
    </source>
</reference>
<proteinExistence type="predicted"/>